<feature type="compositionally biased region" description="Low complexity" evidence="5">
    <location>
        <begin position="299"/>
        <end position="330"/>
    </location>
</feature>
<dbReference type="RefSeq" id="XP_047779104.1">
    <property type="nucleotide sequence ID" value="XM_047926024.1"/>
</dbReference>
<keyword evidence="8" id="KW-1185">Reference proteome</keyword>
<gene>
    <name evidence="7" type="ORF">C8Q71DRAFT_808756</name>
</gene>
<comment type="subcellular location">
    <subcellularLocation>
        <location evidence="1">Membrane</location>
        <topology evidence="1">Multi-pass membrane protein</topology>
    </subcellularLocation>
</comment>
<evidence type="ECO:0000256" key="5">
    <source>
        <dbReference type="SAM" id="MobiDB-lite"/>
    </source>
</evidence>
<evidence type="ECO:0000256" key="2">
    <source>
        <dbReference type="ARBA" id="ARBA00022692"/>
    </source>
</evidence>
<keyword evidence="4 6" id="KW-0472">Membrane</keyword>
<protein>
    <submittedName>
        <fullName evidence="7">Eukaryotic integral membrane protein</fullName>
    </submittedName>
</protein>
<dbReference type="PANTHER" id="PTHR13377">
    <property type="entry name" value="PLACENTAL PROTEIN 6"/>
    <property type="match status" value="1"/>
</dbReference>
<dbReference type="SMART" id="SM01160">
    <property type="entry name" value="DUF1751"/>
    <property type="match status" value="1"/>
</dbReference>
<dbReference type="GeneID" id="72006756"/>
<reference evidence="7 8" key="1">
    <citation type="journal article" date="2021" name="Environ. Microbiol.">
        <title>Gene family expansions and transcriptome signatures uncover fungal adaptations to wood decay.</title>
        <authorList>
            <person name="Hage H."/>
            <person name="Miyauchi S."/>
            <person name="Viragh M."/>
            <person name="Drula E."/>
            <person name="Min B."/>
            <person name="Chaduli D."/>
            <person name="Navarro D."/>
            <person name="Favel A."/>
            <person name="Norest M."/>
            <person name="Lesage-Meessen L."/>
            <person name="Balint B."/>
            <person name="Merenyi Z."/>
            <person name="de Eugenio L."/>
            <person name="Morin E."/>
            <person name="Martinez A.T."/>
            <person name="Baldrian P."/>
            <person name="Stursova M."/>
            <person name="Martinez M.J."/>
            <person name="Novotny C."/>
            <person name="Magnuson J.K."/>
            <person name="Spatafora J.W."/>
            <person name="Maurice S."/>
            <person name="Pangilinan J."/>
            <person name="Andreopoulos W."/>
            <person name="LaButti K."/>
            <person name="Hundley H."/>
            <person name="Na H."/>
            <person name="Kuo A."/>
            <person name="Barry K."/>
            <person name="Lipzen A."/>
            <person name="Henrissat B."/>
            <person name="Riley R."/>
            <person name="Ahrendt S."/>
            <person name="Nagy L.G."/>
            <person name="Grigoriev I.V."/>
            <person name="Martin F."/>
            <person name="Rosso M.N."/>
        </authorList>
    </citation>
    <scope>NUCLEOTIDE SEQUENCE [LARGE SCALE GENOMIC DNA]</scope>
    <source>
        <strain evidence="7 8">CIRM-BRFM 1785</strain>
    </source>
</reference>
<feature type="transmembrane region" description="Helical" evidence="6">
    <location>
        <begin position="96"/>
        <end position="121"/>
    </location>
</feature>
<evidence type="ECO:0000256" key="6">
    <source>
        <dbReference type="SAM" id="Phobius"/>
    </source>
</evidence>
<name>A0ABQ8KGF6_9APHY</name>
<dbReference type="Proteomes" id="UP000814176">
    <property type="component" value="Unassembled WGS sequence"/>
</dbReference>
<comment type="caution">
    <text evidence="7">The sequence shown here is derived from an EMBL/GenBank/DDBJ whole genome shotgun (WGS) entry which is preliminary data.</text>
</comment>
<evidence type="ECO:0000256" key="1">
    <source>
        <dbReference type="ARBA" id="ARBA00004141"/>
    </source>
</evidence>
<feature type="transmembrane region" description="Helical" evidence="6">
    <location>
        <begin position="31"/>
        <end position="48"/>
    </location>
</feature>
<keyword evidence="2 6" id="KW-0812">Transmembrane</keyword>
<feature type="region of interest" description="Disordered" evidence="5">
    <location>
        <begin position="291"/>
        <end position="349"/>
    </location>
</feature>
<evidence type="ECO:0000256" key="4">
    <source>
        <dbReference type="ARBA" id="ARBA00023136"/>
    </source>
</evidence>
<dbReference type="Gene3D" id="1.20.1540.10">
    <property type="entry name" value="Rhomboid-like"/>
    <property type="match status" value="1"/>
</dbReference>
<dbReference type="SUPFAM" id="SSF144091">
    <property type="entry name" value="Rhomboid-like"/>
    <property type="match status" value="1"/>
</dbReference>
<accession>A0ABQ8KGF6</accession>
<evidence type="ECO:0000313" key="8">
    <source>
        <dbReference type="Proteomes" id="UP000814176"/>
    </source>
</evidence>
<sequence length="349" mass="37999">MAVLAFSPAQFVAGIPPATRAYTAATIFFSLLYYVLSWSGYSCPYLVLIPGSSIFYPWTFLTSVFVETTFIELLFTLLVIPASLRYLERLWGSVELLKFIAVTIAVSNIIAFALNWIEYIVLRLPVLLYGQQYHGQMALQIGVLVAFRQIIPEHQVQLFGVLKARVKTLPMAYVTFSTVMCIIGFQCPWIVIQFGWLVSWVWLRFYKKNTGDLAGGPVYGDRSETFALVTWFPPLIHGPITWLGNTVYMLASKFHLIPASGSDVEAGGYAAVPGGARAEAERRRAMALKALDQRLAGTSSSPASPSRPAASNGTSRPAASSTTSLSSDASGPKKPAGETDVTETVSGSA</sequence>
<dbReference type="Pfam" id="PF08551">
    <property type="entry name" value="DUF1751"/>
    <property type="match status" value="1"/>
</dbReference>
<feature type="transmembrane region" description="Helical" evidence="6">
    <location>
        <begin position="171"/>
        <end position="198"/>
    </location>
</feature>
<dbReference type="EMBL" id="JADCUA010000009">
    <property type="protein sequence ID" value="KAH9836935.1"/>
    <property type="molecule type" value="Genomic_DNA"/>
</dbReference>
<feature type="transmembrane region" description="Helical" evidence="6">
    <location>
        <begin position="60"/>
        <end position="84"/>
    </location>
</feature>
<evidence type="ECO:0000256" key="3">
    <source>
        <dbReference type="ARBA" id="ARBA00022989"/>
    </source>
</evidence>
<proteinExistence type="predicted"/>
<organism evidence="7 8">
    <name type="scientific">Rhodofomes roseus</name>
    <dbReference type="NCBI Taxonomy" id="34475"/>
    <lineage>
        <taxon>Eukaryota</taxon>
        <taxon>Fungi</taxon>
        <taxon>Dikarya</taxon>
        <taxon>Basidiomycota</taxon>
        <taxon>Agaricomycotina</taxon>
        <taxon>Agaricomycetes</taxon>
        <taxon>Polyporales</taxon>
        <taxon>Rhodofomes</taxon>
    </lineage>
</organism>
<dbReference type="PANTHER" id="PTHR13377:SF3">
    <property type="entry name" value="TRANSMEMBRANE PROTEIN 115"/>
    <property type="match status" value="1"/>
</dbReference>
<dbReference type="InterPro" id="IPR035952">
    <property type="entry name" value="Rhomboid-like_sf"/>
</dbReference>
<dbReference type="InterPro" id="IPR013861">
    <property type="entry name" value="TMEM115/Pdh1/Rbl19"/>
</dbReference>
<evidence type="ECO:0000313" key="7">
    <source>
        <dbReference type="EMBL" id="KAH9836935.1"/>
    </source>
</evidence>
<keyword evidence="3 6" id="KW-1133">Transmembrane helix</keyword>